<dbReference type="PANTHER" id="PTHR43884:SF26">
    <property type="entry name" value="MEDIUM-CHAIN SPECIFIC ACYL-COA DEHYDROGENASE, MITOCHONDRIAL-LIKE PROTEIN-RELATED"/>
    <property type="match status" value="1"/>
</dbReference>
<comment type="catalytic activity">
    <reaction evidence="13">
        <text>butanoyl-CoA + oxidized [electron-transfer flavoprotein] + H(+) = (2E)-butenoyl-CoA + reduced [electron-transfer flavoprotein]</text>
        <dbReference type="Rhea" id="RHEA:24004"/>
        <dbReference type="Rhea" id="RHEA-COMP:10685"/>
        <dbReference type="Rhea" id="RHEA-COMP:10686"/>
        <dbReference type="ChEBI" id="CHEBI:15378"/>
        <dbReference type="ChEBI" id="CHEBI:57332"/>
        <dbReference type="ChEBI" id="CHEBI:57371"/>
        <dbReference type="ChEBI" id="CHEBI:57692"/>
        <dbReference type="ChEBI" id="CHEBI:58307"/>
        <dbReference type="EC" id="1.3.8.1"/>
    </reaction>
    <physiologicalReaction direction="left-to-right" evidence="13">
        <dbReference type="Rhea" id="RHEA:24005"/>
    </physiologicalReaction>
</comment>
<organism evidence="18 19">
    <name type="scientific">Sipha flava</name>
    <name type="common">yellow sugarcane aphid</name>
    <dbReference type="NCBI Taxonomy" id="143950"/>
    <lineage>
        <taxon>Eukaryota</taxon>
        <taxon>Metazoa</taxon>
        <taxon>Ecdysozoa</taxon>
        <taxon>Arthropoda</taxon>
        <taxon>Hexapoda</taxon>
        <taxon>Insecta</taxon>
        <taxon>Pterygota</taxon>
        <taxon>Neoptera</taxon>
        <taxon>Paraneoptera</taxon>
        <taxon>Hemiptera</taxon>
        <taxon>Sternorrhyncha</taxon>
        <taxon>Aphidomorpha</taxon>
        <taxon>Aphidoidea</taxon>
        <taxon>Aphididae</taxon>
        <taxon>Sipha</taxon>
    </lineage>
</organism>
<gene>
    <name evidence="19" type="primary">LOC112680551</name>
</gene>
<comment type="cofactor">
    <cofactor evidence="1 14">
        <name>FAD</name>
        <dbReference type="ChEBI" id="CHEBI:57692"/>
    </cofactor>
</comment>
<dbReference type="InterPro" id="IPR009100">
    <property type="entry name" value="AcylCoA_DH/oxidase_NM_dom_sf"/>
</dbReference>
<dbReference type="Gene3D" id="1.10.540.10">
    <property type="entry name" value="Acyl-CoA dehydrogenase/oxidase, N-terminal domain"/>
    <property type="match status" value="1"/>
</dbReference>
<dbReference type="Gene3D" id="2.40.110.10">
    <property type="entry name" value="Butyryl-CoA Dehydrogenase, subunit A, domain 2"/>
    <property type="match status" value="1"/>
</dbReference>
<dbReference type="GO" id="GO:0033539">
    <property type="term" value="P:fatty acid beta-oxidation using acyl-CoA dehydrogenase"/>
    <property type="evidence" value="ECO:0007669"/>
    <property type="project" value="TreeGrafter"/>
</dbReference>
<evidence type="ECO:0000259" key="15">
    <source>
        <dbReference type="Pfam" id="PF00441"/>
    </source>
</evidence>
<dbReference type="PANTHER" id="PTHR43884">
    <property type="entry name" value="ACYL-COA DEHYDROGENASE"/>
    <property type="match status" value="1"/>
</dbReference>
<dbReference type="SUPFAM" id="SSF56645">
    <property type="entry name" value="Acyl-CoA dehydrogenase NM domain-like"/>
    <property type="match status" value="1"/>
</dbReference>
<dbReference type="InterPro" id="IPR006089">
    <property type="entry name" value="Acyl-CoA_DH_CS"/>
</dbReference>
<dbReference type="RefSeq" id="XP_025406459.1">
    <property type="nucleotide sequence ID" value="XM_025550674.1"/>
</dbReference>
<evidence type="ECO:0000256" key="12">
    <source>
        <dbReference type="ARBA" id="ARBA00049192"/>
    </source>
</evidence>
<evidence type="ECO:0000256" key="1">
    <source>
        <dbReference type="ARBA" id="ARBA00001974"/>
    </source>
</evidence>
<dbReference type="PROSITE" id="PS00073">
    <property type="entry name" value="ACYL_COA_DH_2"/>
    <property type="match status" value="1"/>
</dbReference>
<feature type="domain" description="Acyl-CoA oxidase/dehydrogenase middle" evidence="16">
    <location>
        <begin position="151"/>
        <end position="246"/>
    </location>
</feature>
<dbReference type="InterPro" id="IPR037069">
    <property type="entry name" value="AcylCoA_DH/ox_N_sf"/>
</dbReference>
<comment type="similarity">
    <text evidence="3 14">Belongs to the acyl-CoA dehydrogenase family.</text>
</comment>
<comment type="function">
    <text evidence="10">Short-chain specific acyl-CoA dehydrogenase is one of the acyl-CoA dehydrogenases that catalyze the first step of mitochondrial fatty acid beta-oxidation, an aerobic process breaking down fatty acids into acetyl-CoA and allowing the production of energy from fats. The first step of fatty acid beta-oxidation consists in the removal of one hydrogen from C-2 and C-3 of the straight-chain fatty acyl-CoA thioester, resulting in the formation of trans-2-enoyl-CoA. Among the different mitochondrial acyl-CoA dehydrogenases, short-chain specific acyl-CoA dehydrogenase acts specifically on acyl-CoAs with saturated 4 to 6 carbons long primary chains.</text>
</comment>
<dbReference type="InterPro" id="IPR036250">
    <property type="entry name" value="AcylCo_DH-like_C"/>
</dbReference>
<sequence length="412" mass="44772">MYTATRVGNKVFPNAILKWFPQNQQGKQIASLASLSETHQLLYKTCRDFAEGELKPIAAITDREKMFPKKQIKEMGELGLMGICVPENVGGTGLDYMSYAIAVEEISRCCASTGAIMAVHNMYMNAVNNYGNDKQKEEFLQPFTDGKNIGSFSLSEPGLGSDAGSVATKATKDGSSYVINGTKSWTTNGLESKALVLFASTDKLKKHKGISSFLLKKATPGLSIGKKENKLGIRGSSTCNLIFEDCSVPEENVLGELGKGFNYAMMLLDGGRIGIAAQACGIAQASLELAVDYASKRNAFGTPIAKLQTIQNKIADMALRVESARLLTWRAAFLKDNSKPHSKEAAMAKLAASETATFNSHQCIQILGGMGFVTDMPAERYYRDARITEIYEGTSEIQRLVIGANVLKEYEE</sequence>
<dbReference type="FunFam" id="2.40.110.10:FF:000001">
    <property type="entry name" value="Acyl-CoA dehydrogenase, mitochondrial"/>
    <property type="match status" value="1"/>
</dbReference>
<evidence type="ECO:0000256" key="8">
    <source>
        <dbReference type="ARBA" id="ARBA00031895"/>
    </source>
</evidence>
<dbReference type="FunFam" id="1.20.140.10:FF:000004">
    <property type="entry name" value="Acyl-CoA dehydrogenase FadE25"/>
    <property type="match status" value="1"/>
</dbReference>
<feature type="domain" description="Acyl-CoA dehydrogenase/oxidase N-terminal" evidence="17">
    <location>
        <begin position="36"/>
        <end position="147"/>
    </location>
</feature>
<evidence type="ECO:0000256" key="14">
    <source>
        <dbReference type="RuleBase" id="RU362125"/>
    </source>
</evidence>
<dbReference type="InterPro" id="IPR013786">
    <property type="entry name" value="AcylCoA_DH/ox_N"/>
</dbReference>
<dbReference type="FunFam" id="1.10.540.10:FF:000002">
    <property type="entry name" value="Acyl-CoA dehydrogenase FadE19"/>
    <property type="match status" value="1"/>
</dbReference>
<proteinExistence type="inferred from homology"/>
<keyword evidence="6 14" id="KW-0274">FAD</keyword>
<dbReference type="Pfam" id="PF02771">
    <property type="entry name" value="Acyl-CoA_dh_N"/>
    <property type="match status" value="1"/>
</dbReference>
<dbReference type="AlphaFoldDB" id="A0A8B8F6K9"/>
<evidence type="ECO:0000256" key="11">
    <source>
        <dbReference type="ARBA" id="ARBA00048499"/>
    </source>
</evidence>
<dbReference type="GeneID" id="112680551"/>
<evidence type="ECO:0000256" key="6">
    <source>
        <dbReference type="ARBA" id="ARBA00022827"/>
    </source>
</evidence>
<dbReference type="PIRSF" id="PIRSF016578">
    <property type="entry name" value="HsaA"/>
    <property type="match status" value="1"/>
</dbReference>
<evidence type="ECO:0000313" key="19">
    <source>
        <dbReference type="RefSeq" id="XP_025406459.1"/>
    </source>
</evidence>
<evidence type="ECO:0000259" key="17">
    <source>
        <dbReference type="Pfam" id="PF02771"/>
    </source>
</evidence>
<dbReference type="Pfam" id="PF00441">
    <property type="entry name" value="Acyl-CoA_dh_1"/>
    <property type="match status" value="1"/>
</dbReference>
<comment type="catalytic activity">
    <reaction evidence="11">
        <text>pentanoyl-CoA + oxidized [electron-transfer flavoprotein] + H(+) = (2E)-pentenoyl-CoA + reduced [electron-transfer flavoprotein]</text>
        <dbReference type="Rhea" id="RHEA:43456"/>
        <dbReference type="Rhea" id="RHEA-COMP:10685"/>
        <dbReference type="Rhea" id="RHEA-COMP:10686"/>
        <dbReference type="ChEBI" id="CHEBI:15378"/>
        <dbReference type="ChEBI" id="CHEBI:57389"/>
        <dbReference type="ChEBI" id="CHEBI:57692"/>
        <dbReference type="ChEBI" id="CHEBI:58307"/>
        <dbReference type="ChEBI" id="CHEBI:86160"/>
    </reaction>
    <physiologicalReaction direction="left-to-right" evidence="11">
        <dbReference type="Rhea" id="RHEA:43457"/>
    </physiologicalReaction>
</comment>
<evidence type="ECO:0000256" key="4">
    <source>
        <dbReference type="ARBA" id="ARBA00012046"/>
    </source>
</evidence>
<dbReference type="CDD" id="cd01158">
    <property type="entry name" value="SCAD_SBCAD"/>
    <property type="match status" value="1"/>
</dbReference>
<evidence type="ECO:0000259" key="16">
    <source>
        <dbReference type="Pfam" id="PF02770"/>
    </source>
</evidence>
<dbReference type="Proteomes" id="UP000694846">
    <property type="component" value="Unplaced"/>
</dbReference>
<evidence type="ECO:0000256" key="9">
    <source>
        <dbReference type="ARBA" id="ARBA00044204"/>
    </source>
</evidence>
<dbReference type="GO" id="GO:0046359">
    <property type="term" value="P:butyrate catabolic process"/>
    <property type="evidence" value="ECO:0007669"/>
    <property type="project" value="TreeGrafter"/>
</dbReference>
<comment type="catalytic activity">
    <reaction evidence="12">
        <text>hexanoyl-CoA + oxidized [electron-transfer flavoprotein] + H(+) = (2E)-hexenoyl-CoA + reduced [electron-transfer flavoprotein]</text>
        <dbReference type="Rhea" id="RHEA:43464"/>
        <dbReference type="Rhea" id="RHEA-COMP:10685"/>
        <dbReference type="Rhea" id="RHEA-COMP:10686"/>
        <dbReference type="ChEBI" id="CHEBI:15378"/>
        <dbReference type="ChEBI" id="CHEBI:57692"/>
        <dbReference type="ChEBI" id="CHEBI:58307"/>
        <dbReference type="ChEBI" id="CHEBI:62077"/>
        <dbReference type="ChEBI" id="CHEBI:62620"/>
    </reaction>
    <physiologicalReaction direction="left-to-right" evidence="12">
        <dbReference type="Rhea" id="RHEA:43465"/>
    </physiologicalReaction>
</comment>
<dbReference type="GO" id="GO:0050660">
    <property type="term" value="F:flavin adenine dinucleotide binding"/>
    <property type="evidence" value="ECO:0007669"/>
    <property type="project" value="InterPro"/>
</dbReference>
<protein>
    <recommendedName>
        <fullName evidence="9">Short-chain specific acyl-CoA dehydrogenase, mitochondrial</fullName>
        <ecNumber evidence="4">1.3.8.1</ecNumber>
    </recommendedName>
    <alternativeName>
        <fullName evidence="8">Butyryl-CoA dehydrogenase</fullName>
    </alternativeName>
</protein>
<dbReference type="GO" id="GO:0016937">
    <property type="term" value="F:short-chain fatty acyl-CoA dehydrogenase activity"/>
    <property type="evidence" value="ECO:0007669"/>
    <property type="project" value="UniProtKB-EC"/>
</dbReference>
<evidence type="ECO:0000256" key="3">
    <source>
        <dbReference type="ARBA" id="ARBA00009347"/>
    </source>
</evidence>
<dbReference type="SUPFAM" id="SSF47203">
    <property type="entry name" value="Acyl-CoA dehydrogenase C-terminal domain-like"/>
    <property type="match status" value="1"/>
</dbReference>
<evidence type="ECO:0000256" key="13">
    <source>
        <dbReference type="ARBA" id="ARBA00050758"/>
    </source>
</evidence>
<dbReference type="EC" id="1.3.8.1" evidence="4"/>
<keyword evidence="18" id="KW-1185">Reference proteome</keyword>
<evidence type="ECO:0000256" key="10">
    <source>
        <dbReference type="ARBA" id="ARBA00045387"/>
    </source>
</evidence>
<comment type="pathway">
    <text evidence="2">Lipid metabolism; mitochondrial fatty acid beta-oxidation.</text>
</comment>
<dbReference type="Pfam" id="PF02770">
    <property type="entry name" value="Acyl-CoA_dh_M"/>
    <property type="match status" value="1"/>
</dbReference>
<reference evidence="19" key="1">
    <citation type="submission" date="2025-08" db="UniProtKB">
        <authorList>
            <consortium name="RefSeq"/>
        </authorList>
    </citation>
    <scope>IDENTIFICATION</scope>
    <source>
        <tissue evidence="19">Whole body</tissue>
    </source>
</reference>
<evidence type="ECO:0000313" key="18">
    <source>
        <dbReference type="Proteomes" id="UP000694846"/>
    </source>
</evidence>
<dbReference type="GO" id="GO:0005739">
    <property type="term" value="C:mitochondrion"/>
    <property type="evidence" value="ECO:0007669"/>
    <property type="project" value="TreeGrafter"/>
</dbReference>
<evidence type="ECO:0000256" key="5">
    <source>
        <dbReference type="ARBA" id="ARBA00022630"/>
    </source>
</evidence>
<dbReference type="InterPro" id="IPR046373">
    <property type="entry name" value="Acyl-CoA_Oxase/DH_mid-dom_sf"/>
</dbReference>
<dbReference type="Gene3D" id="1.20.140.10">
    <property type="entry name" value="Butyryl-CoA Dehydrogenase, subunit A, domain 3"/>
    <property type="match status" value="1"/>
</dbReference>
<evidence type="ECO:0000256" key="2">
    <source>
        <dbReference type="ARBA" id="ARBA00005198"/>
    </source>
</evidence>
<dbReference type="OrthoDB" id="10254877at2759"/>
<feature type="domain" description="Acyl-CoA dehydrogenase/oxidase C-terminal" evidence="15">
    <location>
        <begin position="258"/>
        <end position="406"/>
    </location>
</feature>
<keyword evidence="7 14" id="KW-0560">Oxidoreductase</keyword>
<accession>A0A8B8F6K9</accession>
<name>A0A8B8F6K9_9HEMI</name>
<dbReference type="InterPro" id="IPR009075">
    <property type="entry name" value="AcylCo_DH/oxidase_C"/>
</dbReference>
<dbReference type="InterPro" id="IPR006091">
    <property type="entry name" value="Acyl-CoA_Oxase/DH_mid-dom"/>
</dbReference>
<keyword evidence="5 14" id="KW-0285">Flavoprotein</keyword>
<evidence type="ECO:0000256" key="7">
    <source>
        <dbReference type="ARBA" id="ARBA00023002"/>
    </source>
</evidence>